<proteinExistence type="predicted"/>
<protein>
    <submittedName>
        <fullName evidence="2">Uncharacterized protein</fullName>
    </submittedName>
</protein>
<dbReference type="OrthoDB" id="581210at2759"/>
<feature type="non-terminal residue" evidence="2">
    <location>
        <position position="1"/>
    </location>
</feature>
<evidence type="ECO:0000256" key="1">
    <source>
        <dbReference type="SAM" id="MobiDB-lite"/>
    </source>
</evidence>
<feature type="compositionally biased region" description="Polar residues" evidence="1">
    <location>
        <begin position="63"/>
        <end position="74"/>
    </location>
</feature>
<sequence length="182" mass="20617">LSAILLLLLNLILISKFKVIFMAFIGCGCSYYGQIVVVQGTQIKVNRNSSSSSSSSRKNNVSMLHNNNHQLPNNKPSTLMITSSSLQNKFFEDHLEGIICYKTKNGEVICEGYDEGPRFNRPQATRNNTYRTERSRECEFQVIDILDQEWFQFVQDNGLLLAEKGVTVVEELDSIISDDNLN</sequence>
<feature type="compositionally biased region" description="Low complexity" evidence="1">
    <location>
        <begin position="47"/>
        <end position="62"/>
    </location>
</feature>
<evidence type="ECO:0000313" key="3">
    <source>
        <dbReference type="Proteomes" id="UP000230069"/>
    </source>
</evidence>
<dbReference type="Proteomes" id="UP000230069">
    <property type="component" value="Unassembled WGS sequence"/>
</dbReference>
<organism evidence="2 3">
    <name type="scientific">Aquilegia coerulea</name>
    <name type="common">Rocky mountain columbine</name>
    <dbReference type="NCBI Taxonomy" id="218851"/>
    <lineage>
        <taxon>Eukaryota</taxon>
        <taxon>Viridiplantae</taxon>
        <taxon>Streptophyta</taxon>
        <taxon>Embryophyta</taxon>
        <taxon>Tracheophyta</taxon>
        <taxon>Spermatophyta</taxon>
        <taxon>Magnoliopsida</taxon>
        <taxon>Ranunculales</taxon>
        <taxon>Ranunculaceae</taxon>
        <taxon>Thalictroideae</taxon>
        <taxon>Aquilegia</taxon>
    </lineage>
</organism>
<keyword evidence="3" id="KW-1185">Reference proteome</keyword>
<evidence type="ECO:0000313" key="2">
    <source>
        <dbReference type="EMBL" id="PIA43260.1"/>
    </source>
</evidence>
<dbReference type="AlphaFoldDB" id="A0A2G5DIA5"/>
<name>A0A2G5DIA5_AQUCA</name>
<dbReference type="EMBL" id="KZ305037">
    <property type="protein sequence ID" value="PIA43260.1"/>
    <property type="molecule type" value="Genomic_DNA"/>
</dbReference>
<feature type="region of interest" description="Disordered" evidence="1">
    <location>
        <begin position="47"/>
        <end position="74"/>
    </location>
</feature>
<accession>A0A2G5DIA5</accession>
<gene>
    <name evidence="2" type="ORF">AQUCO_02000591v1</name>
</gene>
<dbReference type="PANTHER" id="PTHR34206">
    <property type="entry name" value="OS06G0193300 PROTEIN"/>
    <property type="match status" value="1"/>
</dbReference>
<reference evidence="2 3" key="1">
    <citation type="submission" date="2017-09" db="EMBL/GenBank/DDBJ databases">
        <title>WGS assembly of Aquilegia coerulea Goldsmith.</title>
        <authorList>
            <person name="Hodges S."/>
            <person name="Kramer E."/>
            <person name="Nordborg M."/>
            <person name="Tomkins J."/>
            <person name="Borevitz J."/>
            <person name="Derieg N."/>
            <person name="Yan J."/>
            <person name="Mihaltcheva S."/>
            <person name="Hayes R.D."/>
            <person name="Rokhsar D."/>
        </authorList>
    </citation>
    <scope>NUCLEOTIDE SEQUENCE [LARGE SCALE GENOMIC DNA]</scope>
    <source>
        <strain evidence="3">cv. Goldsmith</strain>
    </source>
</reference>
<dbReference type="PANTHER" id="PTHR34206:SF1">
    <property type="entry name" value="OS10G0390701 PROTEIN"/>
    <property type="match status" value="1"/>
</dbReference>